<dbReference type="OrthoDB" id="9807042at2"/>
<keyword evidence="9 12" id="KW-1133">Transmembrane helix</keyword>
<dbReference type="GO" id="GO:0046872">
    <property type="term" value="F:metal ion binding"/>
    <property type="evidence" value="ECO:0007669"/>
    <property type="project" value="UniProtKB-KW"/>
</dbReference>
<name>A0A6L3VUQ7_9ACTN</name>
<dbReference type="RefSeq" id="WP_151543713.1">
    <property type="nucleotide sequence ID" value="NZ_WBMR01000114.1"/>
</dbReference>
<keyword evidence="10" id="KW-0408">Iron</keyword>
<dbReference type="EMBL" id="WBMR01000114">
    <property type="protein sequence ID" value="KAB2372045.1"/>
    <property type="molecule type" value="Genomic_DNA"/>
</dbReference>
<keyword evidence="6 12" id="KW-0812">Transmembrane</keyword>
<comment type="subcellular location">
    <subcellularLocation>
        <location evidence="1">Cell membrane</location>
        <topology evidence="1">Multi-pass membrane protein</topology>
    </subcellularLocation>
</comment>
<gene>
    <name evidence="13" type="ORF">F9B16_30735</name>
</gene>
<dbReference type="GO" id="GO:0019646">
    <property type="term" value="P:aerobic electron transport chain"/>
    <property type="evidence" value="ECO:0007669"/>
    <property type="project" value="InterPro"/>
</dbReference>
<reference evidence="13 14" key="1">
    <citation type="submission" date="2019-09" db="EMBL/GenBank/DDBJ databases">
        <title>Actinomadura physcomitrii sp. nov., a novel actinomycete isolated from moss [Physcomitrium sphaericum (Ludw) Fuernr].</title>
        <authorList>
            <person name="Liu C."/>
            <person name="Zhuang X."/>
        </authorList>
    </citation>
    <scope>NUCLEOTIDE SEQUENCE [LARGE SCALE GENOMIC DNA]</scope>
    <source>
        <strain evidence="13 14">CYP1-1B</strain>
    </source>
</reference>
<dbReference type="GO" id="GO:0070069">
    <property type="term" value="C:cytochrome complex"/>
    <property type="evidence" value="ECO:0007669"/>
    <property type="project" value="InterPro"/>
</dbReference>
<dbReference type="Pfam" id="PF01654">
    <property type="entry name" value="Cyt_bd_oxida_I"/>
    <property type="match status" value="1"/>
</dbReference>
<keyword evidence="3" id="KW-0813">Transport</keyword>
<evidence type="ECO:0000256" key="7">
    <source>
        <dbReference type="ARBA" id="ARBA00022723"/>
    </source>
</evidence>
<keyword evidence="8" id="KW-0249">Electron transport</keyword>
<evidence type="ECO:0000256" key="11">
    <source>
        <dbReference type="ARBA" id="ARBA00023136"/>
    </source>
</evidence>
<dbReference type="GO" id="GO:0005886">
    <property type="term" value="C:plasma membrane"/>
    <property type="evidence" value="ECO:0007669"/>
    <property type="project" value="UniProtKB-SubCell"/>
</dbReference>
<dbReference type="InterPro" id="IPR002585">
    <property type="entry name" value="Cyt-d_ubiquinol_oxidase_su_1"/>
</dbReference>
<evidence type="ECO:0000256" key="9">
    <source>
        <dbReference type="ARBA" id="ARBA00022989"/>
    </source>
</evidence>
<evidence type="ECO:0000313" key="14">
    <source>
        <dbReference type="Proteomes" id="UP000483004"/>
    </source>
</evidence>
<proteinExistence type="inferred from homology"/>
<dbReference type="AlphaFoldDB" id="A0A6L3VUQ7"/>
<evidence type="ECO:0000313" key="13">
    <source>
        <dbReference type="EMBL" id="KAB2372045.1"/>
    </source>
</evidence>
<keyword evidence="5" id="KW-0349">Heme</keyword>
<evidence type="ECO:0000256" key="4">
    <source>
        <dbReference type="ARBA" id="ARBA00022475"/>
    </source>
</evidence>
<evidence type="ECO:0000256" key="5">
    <source>
        <dbReference type="ARBA" id="ARBA00022617"/>
    </source>
</evidence>
<dbReference type="GO" id="GO:0009055">
    <property type="term" value="F:electron transfer activity"/>
    <property type="evidence" value="ECO:0007669"/>
    <property type="project" value="InterPro"/>
</dbReference>
<evidence type="ECO:0000256" key="3">
    <source>
        <dbReference type="ARBA" id="ARBA00022448"/>
    </source>
</evidence>
<comment type="caution">
    <text evidence="13">The sequence shown here is derived from an EMBL/GenBank/DDBJ whole genome shotgun (WGS) entry which is preliminary data.</text>
</comment>
<organism evidence="13 14">
    <name type="scientific">Actinomadura montaniterrae</name>
    <dbReference type="NCBI Taxonomy" id="1803903"/>
    <lineage>
        <taxon>Bacteria</taxon>
        <taxon>Bacillati</taxon>
        <taxon>Actinomycetota</taxon>
        <taxon>Actinomycetes</taxon>
        <taxon>Streptosporangiales</taxon>
        <taxon>Thermomonosporaceae</taxon>
        <taxon>Actinomadura</taxon>
    </lineage>
</organism>
<keyword evidence="4" id="KW-1003">Cell membrane</keyword>
<feature type="transmembrane region" description="Helical" evidence="12">
    <location>
        <begin position="26"/>
        <end position="48"/>
    </location>
</feature>
<sequence>MEVGRQPWIVYGVLRTADAVNPAPGLIWGAVLVGIVYTVLTAASVYVLRRMARDKPVPIAPQEQDVTGFTVV</sequence>
<accession>A0A6L3VUQ7</accession>
<evidence type="ECO:0000256" key="6">
    <source>
        <dbReference type="ARBA" id="ARBA00022692"/>
    </source>
</evidence>
<keyword evidence="14" id="KW-1185">Reference proteome</keyword>
<protein>
    <submittedName>
        <fullName evidence="13">Cytochrome ubiquinol oxidase subunit I</fullName>
    </submittedName>
</protein>
<evidence type="ECO:0000256" key="8">
    <source>
        <dbReference type="ARBA" id="ARBA00022982"/>
    </source>
</evidence>
<dbReference type="Proteomes" id="UP000483004">
    <property type="component" value="Unassembled WGS sequence"/>
</dbReference>
<evidence type="ECO:0000256" key="10">
    <source>
        <dbReference type="ARBA" id="ARBA00023004"/>
    </source>
</evidence>
<keyword evidence="11 12" id="KW-0472">Membrane</keyword>
<keyword evidence="7" id="KW-0479">Metal-binding</keyword>
<evidence type="ECO:0000256" key="12">
    <source>
        <dbReference type="SAM" id="Phobius"/>
    </source>
</evidence>
<evidence type="ECO:0000256" key="2">
    <source>
        <dbReference type="ARBA" id="ARBA00009819"/>
    </source>
</evidence>
<comment type="similarity">
    <text evidence="2">Belongs to the cytochrome ubiquinol oxidase subunit 1 family.</text>
</comment>
<evidence type="ECO:0000256" key="1">
    <source>
        <dbReference type="ARBA" id="ARBA00004651"/>
    </source>
</evidence>